<dbReference type="PANTHER" id="PTHR34458:SF11">
    <property type="entry name" value="MD-2-RELATED LIPID-RECOGNITION DOMAIN-CONTAINING PROTEIN"/>
    <property type="match status" value="1"/>
</dbReference>
<feature type="transmembrane region" description="Helical" evidence="1">
    <location>
        <begin position="101"/>
        <end position="120"/>
    </location>
</feature>
<gene>
    <name evidence="2" type="ORF">PanWU01x14_099490</name>
</gene>
<keyword evidence="1" id="KW-0812">Transmembrane</keyword>
<protein>
    <submittedName>
        <fullName evidence="2">Intimin/invasin bacterial adhesion mediator protein</fullName>
    </submittedName>
</protein>
<proteinExistence type="predicted"/>
<sequence length="145" mass="15747">MYHPSSSSRKPAIIPQLNGVNVYFSCNGGNTSIAEAVTGENGFYTITMTAVATLITILSDPSQSKKCGVIARLRIAGCDLLPPAGFLRAGLLPVRTTTIQCLLGLPMLFITIMPASFTYYIVHNNYIPMSIYCACVLYMILTWSL</sequence>
<keyword evidence="1" id="KW-1133">Transmembrane helix</keyword>
<comment type="caution">
    <text evidence="2">The sequence shown here is derived from an EMBL/GenBank/DDBJ whole genome shotgun (WGS) entry which is preliminary data.</text>
</comment>
<dbReference type="InterPro" id="IPR008964">
    <property type="entry name" value="Invasin/intimin_cell_adhesion"/>
</dbReference>
<dbReference type="Proteomes" id="UP000237105">
    <property type="component" value="Unassembled WGS sequence"/>
</dbReference>
<feature type="transmembrane region" description="Helical" evidence="1">
    <location>
        <begin position="126"/>
        <end position="144"/>
    </location>
</feature>
<organism evidence="2 3">
    <name type="scientific">Parasponia andersonii</name>
    <name type="common">Sponia andersonii</name>
    <dbReference type="NCBI Taxonomy" id="3476"/>
    <lineage>
        <taxon>Eukaryota</taxon>
        <taxon>Viridiplantae</taxon>
        <taxon>Streptophyta</taxon>
        <taxon>Embryophyta</taxon>
        <taxon>Tracheophyta</taxon>
        <taxon>Spermatophyta</taxon>
        <taxon>Magnoliopsida</taxon>
        <taxon>eudicotyledons</taxon>
        <taxon>Gunneridae</taxon>
        <taxon>Pentapetalae</taxon>
        <taxon>rosids</taxon>
        <taxon>fabids</taxon>
        <taxon>Rosales</taxon>
        <taxon>Cannabaceae</taxon>
        <taxon>Parasponia</taxon>
    </lineage>
</organism>
<reference evidence="3" key="1">
    <citation type="submission" date="2016-06" db="EMBL/GenBank/DDBJ databases">
        <title>Parallel loss of symbiosis genes in relatives of nitrogen-fixing non-legume Parasponia.</title>
        <authorList>
            <person name="Van Velzen R."/>
            <person name="Holmer R."/>
            <person name="Bu F."/>
            <person name="Rutten L."/>
            <person name="Van Zeijl A."/>
            <person name="Liu W."/>
            <person name="Santuari L."/>
            <person name="Cao Q."/>
            <person name="Sharma T."/>
            <person name="Shen D."/>
            <person name="Roswanjaya Y."/>
            <person name="Wardhani T."/>
            <person name="Kalhor M.S."/>
            <person name="Jansen J."/>
            <person name="Van den Hoogen J."/>
            <person name="Gungor B."/>
            <person name="Hartog M."/>
            <person name="Hontelez J."/>
            <person name="Verver J."/>
            <person name="Yang W.-C."/>
            <person name="Schijlen E."/>
            <person name="Repin R."/>
            <person name="Schilthuizen M."/>
            <person name="Schranz E."/>
            <person name="Heidstra R."/>
            <person name="Miyata K."/>
            <person name="Fedorova E."/>
            <person name="Kohlen W."/>
            <person name="Bisseling T."/>
            <person name="Smit S."/>
            <person name="Geurts R."/>
        </authorList>
    </citation>
    <scope>NUCLEOTIDE SEQUENCE [LARGE SCALE GENOMIC DNA]</scope>
    <source>
        <strain evidence="3">cv. WU1-14</strain>
    </source>
</reference>
<accession>A0A2P5D3S9</accession>
<dbReference type="OrthoDB" id="1104689at2759"/>
<evidence type="ECO:0000313" key="2">
    <source>
        <dbReference type="EMBL" id="PON67952.1"/>
    </source>
</evidence>
<dbReference type="PANTHER" id="PTHR34458">
    <property type="entry name" value="POLLEN OLE E 1 ALLERGEN AND EXTENSIN FAMILY PROTEIN-RELATED"/>
    <property type="match status" value="1"/>
</dbReference>
<dbReference type="InterPro" id="IPR040404">
    <property type="entry name" value="Phylloplanin-like"/>
</dbReference>
<evidence type="ECO:0000256" key="1">
    <source>
        <dbReference type="SAM" id="Phobius"/>
    </source>
</evidence>
<dbReference type="SUPFAM" id="SSF49373">
    <property type="entry name" value="Invasin/intimin cell-adhesion fragments"/>
    <property type="match status" value="1"/>
</dbReference>
<evidence type="ECO:0000313" key="3">
    <source>
        <dbReference type="Proteomes" id="UP000237105"/>
    </source>
</evidence>
<name>A0A2P5D3S9_PARAD</name>
<dbReference type="EMBL" id="JXTB01000067">
    <property type="protein sequence ID" value="PON67952.1"/>
    <property type="molecule type" value="Genomic_DNA"/>
</dbReference>
<keyword evidence="3" id="KW-1185">Reference proteome</keyword>
<dbReference type="AlphaFoldDB" id="A0A2P5D3S9"/>
<keyword evidence="1" id="KW-0472">Membrane</keyword>